<feature type="compositionally biased region" description="Pro residues" evidence="1">
    <location>
        <begin position="425"/>
        <end position="435"/>
    </location>
</feature>
<name>A0A8J3Y569_9ACTN</name>
<dbReference type="InterPro" id="IPR052189">
    <property type="entry name" value="L-asp_N-monooxygenase_NS-form"/>
</dbReference>
<dbReference type="InterPro" id="IPR036188">
    <property type="entry name" value="FAD/NAD-bd_sf"/>
</dbReference>
<keyword evidence="4" id="KW-1185">Reference proteome</keyword>
<reference evidence="3" key="1">
    <citation type="submission" date="2021-01" db="EMBL/GenBank/DDBJ databases">
        <title>Whole genome shotgun sequence of Spirilliplanes yamanashiensis NBRC 15828.</title>
        <authorList>
            <person name="Komaki H."/>
            <person name="Tamura T."/>
        </authorList>
    </citation>
    <scope>NUCLEOTIDE SEQUENCE</scope>
    <source>
        <strain evidence="3">NBRC 15828</strain>
    </source>
</reference>
<dbReference type="Proteomes" id="UP000652013">
    <property type="component" value="Unassembled WGS sequence"/>
</dbReference>
<feature type="region of interest" description="Disordered" evidence="1">
    <location>
        <begin position="421"/>
        <end position="445"/>
    </location>
</feature>
<proteinExistence type="predicted"/>
<evidence type="ECO:0000256" key="1">
    <source>
        <dbReference type="SAM" id="MobiDB-lite"/>
    </source>
</evidence>
<dbReference type="InterPro" id="IPR038732">
    <property type="entry name" value="HpyO/CreE_NAD-binding"/>
</dbReference>
<dbReference type="Pfam" id="PF13454">
    <property type="entry name" value="NAD_binding_9"/>
    <property type="match status" value="1"/>
</dbReference>
<evidence type="ECO:0000259" key="2">
    <source>
        <dbReference type="Pfam" id="PF13454"/>
    </source>
</evidence>
<dbReference type="Gene3D" id="3.50.50.60">
    <property type="entry name" value="FAD/NAD(P)-binding domain"/>
    <property type="match status" value="1"/>
</dbReference>
<protein>
    <submittedName>
        <fullName evidence="3">Pyridine nucleotide-disulfide oxidoreductase</fullName>
    </submittedName>
</protein>
<evidence type="ECO:0000313" key="3">
    <source>
        <dbReference type="EMBL" id="GIJ02011.1"/>
    </source>
</evidence>
<feature type="domain" description="FAD-dependent urate hydroxylase HpyO/Asp monooxygenase CreE-like FAD/NAD(P)-binding" evidence="2">
    <location>
        <begin position="6"/>
        <end position="133"/>
    </location>
</feature>
<dbReference type="SUPFAM" id="SSF51905">
    <property type="entry name" value="FAD/NAD(P)-binding domain"/>
    <property type="match status" value="1"/>
</dbReference>
<comment type="caution">
    <text evidence="3">The sequence shown here is derived from an EMBL/GenBank/DDBJ whole genome shotgun (WGS) entry which is preliminary data.</text>
</comment>
<dbReference type="EMBL" id="BOOY01000007">
    <property type="protein sequence ID" value="GIJ02011.1"/>
    <property type="molecule type" value="Genomic_DNA"/>
</dbReference>
<sequence length="445" mass="45009">MLAATQLLRCTDSDVILIDPDGPGGGVAYDAAQPWHLLNSRAGAMSAHPDDPGHFVAWARADGQAATADTFLARRTYGRYLRDVADAADAAAPGRLRVVRERVTGVAAHDTGVTVRAGDGLLHADRAVLAVGNPAGAQPLGAPAGHPAYIADPWRPDAFAAVPADGPVLLVGTGLTAVDVALTLATRGHRGPVVAVSRRGLLPQAHTAAGAPPALPDLDPAAGLAGLLHTLHAAACGAPDWRTVVDGLRPHLDRLWTGLTPAEQDRFLRHAARQWENHRHRMAPGIAAQVAWLRAEGALEVRAGTLAAVAADGAALTVTLADGTTTRYAAVVNCAGPGRLPAAAGPLVGALLTAGAARVGPHGLGLDVDAAGSLITAAGTAEPKLTVVGSLRRGRVWETTAVPEIRAQAAALAAASPAAWTATPPAAPAPTPAPTPAAEGWPVAA</sequence>
<dbReference type="PANTHER" id="PTHR40254:SF1">
    <property type="entry name" value="BLR0577 PROTEIN"/>
    <property type="match status" value="1"/>
</dbReference>
<dbReference type="PANTHER" id="PTHR40254">
    <property type="entry name" value="BLR0577 PROTEIN"/>
    <property type="match status" value="1"/>
</dbReference>
<accession>A0A8J3Y569</accession>
<gene>
    <name evidence="3" type="ORF">Sya03_13630</name>
</gene>
<organism evidence="3 4">
    <name type="scientific">Spirilliplanes yamanashiensis</name>
    <dbReference type="NCBI Taxonomy" id="42233"/>
    <lineage>
        <taxon>Bacteria</taxon>
        <taxon>Bacillati</taxon>
        <taxon>Actinomycetota</taxon>
        <taxon>Actinomycetes</taxon>
        <taxon>Micromonosporales</taxon>
        <taxon>Micromonosporaceae</taxon>
        <taxon>Spirilliplanes</taxon>
    </lineage>
</organism>
<evidence type="ECO:0000313" key="4">
    <source>
        <dbReference type="Proteomes" id="UP000652013"/>
    </source>
</evidence>
<dbReference type="AlphaFoldDB" id="A0A8J3Y569"/>